<gene>
    <name evidence="4" type="ORF">H8S77_25940</name>
</gene>
<accession>A0ABR7E9I4</accession>
<dbReference type="Gene3D" id="4.10.520.10">
    <property type="entry name" value="IHF-like DNA-binding proteins"/>
    <property type="match status" value="1"/>
</dbReference>
<keyword evidence="1 4" id="KW-0238">DNA-binding</keyword>
<protein>
    <submittedName>
        <fullName evidence="4">HU family DNA-binding protein</fullName>
    </submittedName>
</protein>
<keyword evidence="5" id="KW-1185">Reference proteome</keyword>
<feature type="compositionally biased region" description="Basic and acidic residues" evidence="2">
    <location>
        <begin position="127"/>
        <end position="151"/>
    </location>
</feature>
<dbReference type="InterPro" id="IPR005902">
    <property type="entry name" value="HU_DNA-bd_put"/>
</dbReference>
<comment type="caution">
    <text evidence="4">The sequence shown here is derived from an EMBL/GenBank/DDBJ whole genome shotgun (WGS) entry which is preliminary data.</text>
</comment>
<evidence type="ECO:0000313" key="4">
    <source>
        <dbReference type="EMBL" id="MBC5646313.1"/>
    </source>
</evidence>
<proteinExistence type="predicted"/>
<reference evidence="4 5" key="1">
    <citation type="submission" date="2020-08" db="EMBL/GenBank/DDBJ databases">
        <title>Genome public.</title>
        <authorList>
            <person name="Liu C."/>
            <person name="Sun Q."/>
        </authorList>
    </citation>
    <scope>NUCLEOTIDE SEQUENCE [LARGE SCALE GENOMIC DNA]</scope>
    <source>
        <strain evidence="4 5">BX2</strain>
    </source>
</reference>
<dbReference type="EMBL" id="JACOOI010000052">
    <property type="protein sequence ID" value="MBC5646313.1"/>
    <property type="molecule type" value="Genomic_DNA"/>
</dbReference>
<dbReference type="InterPro" id="IPR010992">
    <property type="entry name" value="IHF-like_DNA-bd_dom_sf"/>
</dbReference>
<evidence type="ECO:0000256" key="1">
    <source>
        <dbReference type="ARBA" id="ARBA00023125"/>
    </source>
</evidence>
<dbReference type="NCBIfam" id="TIGR01201">
    <property type="entry name" value="HU_rel"/>
    <property type="match status" value="1"/>
</dbReference>
<evidence type="ECO:0000256" key="2">
    <source>
        <dbReference type="SAM" id="MobiDB-lite"/>
    </source>
</evidence>
<dbReference type="SUPFAM" id="SSF47729">
    <property type="entry name" value="IHF-like DNA-binding proteins"/>
    <property type="match status" value="1"/>
</dbReference>
<evidence type="ECO:0000259" key="3">
    <source>
        <dbReference type="Pfam" id="PF18291"/>
    </source>
</evidence>
<organism evidence="4 5">
    <name type="scientific">Parabacteroides segnis</name>
    <dbReference type="NCBI Taxonomy" id="2763058"/>
    <lineage>
        <taxon>Bacteria</taxon>
        <taxon>Pseudomonadati</taxon>
        <taxon>Bacteroidota</taxon>
        <taxon>Bacteroidia</taxon>
        <taxon>Bacteroidales</taxon>
        <taxon>Tannerellaceae</taxon>
        <taxon>Parabacteroides</taxon>
    </lineage>
</organism>
<dbReference type="Pfam" id="PF18291">
    <property type="entry name" value="HU-HIG"/>
    <property type="match status" value="1"/>
</dbReference>
<feature type="domain" description="HU" evidence="3">
    <location>
        <begin position="1"/>
        <end position="127"/>
    </location>
</feature>
<dbReference type="InterPro" id="IPR041607">
    <property type="entry name" value="HU-HIG"/>
</dbReference>
<dbReference type="RefSeq" id="WP_186961800.1">
    <property type="nucleotide sequence ID" value="NZ_JACOOI010000052.1"/>
</dbReference>
<evidence type="ECO:0000313" key="5">
    <source>
        <dbReference type="Proteomes" id="UP000644010"/>
    </source>
</evidence>
<feature type="region of interest" description="Disordered" evidence="2">
    <location>
        <begin position="125"/>
        <end position="151"/>
    </location>
</feature>
<name>A0ABR7E9I4_9BACT</name>
<sequence length="151" mass="16441">MPAKYTLVLRKDMRKGAAVDSKLFYANAKAAGTCGMYELCDLISLSSTASPGDVRLILDSLIEVMKRSLGKGEVVQVGELGNFQLQFGSTGTTTKKEFNQALIKSKRIVFRPGKMLRDAISNYSFEKIPDPSDKEEGKGEEGGGGDRPEIE</sequence>
<dbReference type="Proteomes" id="UP000644010">
    <property type="component" value="Unassembled WGS sequence"/>
</dbReference>
<dbReference type="GO" id="GO:0003677">
    <property type="term" value="F:DNA binding"/>
    <property type="evidence" value="ECO:0007669"/>
    <property type="project" value="UniProtKB-KW"/>
</dbReference>